<name>A0A2R7Y6F1_9CREN</name>
<sequence>MRSALTLYFTSLLRSYLLSPAMYIGLTVFAGFFSLIGAVGTYGGKTPLPVWFSIMYLMFNFAIMGGLSRSIVVGSGALSYLIRHAGINPIKLTLVLTVANMISQIVFSPLFLALTVLMYYIADKITLTVNVGLLISAIVLTSLFMTTLGIAFGLLMVGKATTAKIANFIPLLPMILYFTSLLTPPDISSYNPITAIMILLTSSLKYEGPTYFIPIPPTLSLPVLTAVILTSSATLLLLSTLLMKRIREVNIYDAAIGF</sequence>
<dbReference type="Proteomes" id="UP000244093">
    <property type="component" value="Unassembled WGS sequence"/>
</dbReference>
<organism evidence="2 3">
    <name type="scientific">Zestosphaera tikiterensis</name>
    <dbReference type="NCBI Taxonomy" id="1973259"/>
    <lineage>
        <taxon>Archaea</taxon>
        <taxon>Thermoproteota</taxon>
        <taxon>Thermoprotei</taxon>
        <taxon>Desulfurococcales</taxon>
        <taxon>Desulfurococcaceae</taxon>
        <taxon>Zestosphaera</taxon>
    </lineage>
</organism>
<feature type="transmembrane region" description="Helical" evidence="1">
    <location>
        <begin position="165"/>
        <end position="182"/>
    </location>
</feature>
<feature type="transmembrane region" description="Helical" evidence="1">
    <location>
        <begin position="219"/>
        <end position="238"/>
    </location>
</feature>
<accession>A0A2R7Y6F1</accession>
<proteinExistence type="predicted"/>
<feature type="transmembrane region" description="Helical" evidence="1">
    <location>
        <begin position="94"/>
        <end position="121"/>
    </location>
</feature>
<dbReference type="EMBL" id="NBVN01000002">
    <property type="protein sequence ID" value="PUA33104.1"/>
    <property type="molecule type" value="Genomic_DNA"/>
</dbReference>
<keyword evidence="1" id="KW-1133">Transmembrane helix</keyword>
<evidence type="ECO:0000313" key="2">
    <source>
        <dbReference type="EMBL" id="PUA33104.1"/>
    </source>
</evidence>
<evidence type="ECO:0000313" key="3">
    <source>
        <dbReference type="Proteomes" id="UP000244093"/>
    </source>
</evidence>
<evidence type="ECO:0000256" key="1">
    <source>
        <dbReference type="SAM" id="Phobius"/>
    </source>
</evidence>
<reference evidence="2 3" key="1">
    <citation type="journal article" date="2018" name="Syst. Appl. Microbiol.">
        <title>A new symbiotic nanoarchaeote (Candidatus Nanoclepta minutus) and its host (Zestosphaera tikiterensis gen. nov., sp. nov.) from a New Zealand hot spring.</title>
        <authorList>
            <person name="St John E."/>
            <person name="Liu Y."/>
            <person name="Podar M."/>
            <person name="Stott M.B."/>
            <person name="Meneghin J."/>
            <person name="Chen Z."/>
            <person name="Lagutin K."/>
            <person name="Mitchell K."/>
            <person name="Reysenbach A.L."/>
        </authorList>
    </citation>
    <scope>NUCLEOTIDE SEQUENCE [LARGE SCALE GENOMIC DNA]</scope>
    <source>
        <strain evidence="2">NZ3</strain>
    </source>
</reference>
<keyword evidence="1" id="KW-0472">Membrane</keyword>
<gene>
    <name evidence="2" type="ORF">B7O98_01300</name>
</gene>
<dbReference type="AlphaFoldDB" id="A0A2R7Y6F1"/>
<keyword evidence="1" id="KW-0812">Transmembrane</keyword>
<comment type="caution">
    <text evidence="2">The sequence shown here is derived from an EMBL/GenBank/DDBJ whole genome shotgun (WGS) entry which is preliminary data.</text>
</comment>
<feature type="transmembrane region" description="Helical" evidence="1">
    <location>
        <begin position="54"/>
        <end position="82"/>
    </location>
</feature>
<feature type="transmembrane region" description="Helical" evidence="1">
    <location>
        <begin position="133"/>
        <end position="158"/>
    </location>
</feature>
<protein>
    <submittedName>
        <fullName evidence="2">Uncharacterized protein</fullName>
    </submittedName>
</protein>
<feature type="transmembrane region" description="Helical" evidence="1">
    <location>
        <begin position="21"/>
        <end position="42"/>
    </location>
</feature>